<dbReference type="Proteomes" id="UP000257323">
    <property type="component" value="Unassembled WGS sequence"/>
</dbReference>
<dbReference type="PANTHER" id="PTHR22789:SF0">
    <property type="entry name" value="3-OXO-TETRONATE 4-PHOSPHATE DECARBOXYLASE-RELATED"/>
    <property type="match status" value="1"/>
</dbReference>
<reference evidence="4 5" key="1">
    <citation type="submission" date="2018-08" db="EMBL/GenBank/DDBJ databases">
        <title>Genome analysis of the thermophilic bacterium of the candidate phylum Aminicenantes from deep subsurface aquifer revealed its physiology and ecological role.</title>
        <authorList>
            <person name="Kadnikov V.V."/>
            <person name="Mardanov A.V."/>
            <person name="Beletsky A.V."/>
            <person name="Karnachuk O.V."/>
            <person name="Ravin N.V."/>
        </authorList>
    </citation>
    <scope>NUCLEOTIDE SEQUENCE [LARGE SCALE GENOMIC DNA]</scope>
    <source>
        <strain evidence="4">BY38</strain>
    </source>
</reference>
<name>A0A3E2BNN4_9BACT</name>
<dbReference type="Gene3D" id="3.40.225.10">
    <property type="entry name" value="Class II aldolase/adducin N-terminal domain"/>
    <property type="match status" value="2"/>
</dbReference>
<dbReference type="SMART" id="SM01007">
    <property type="entry name" value="Aldolase_II"/>
    <property type="match status" value="1"/>
</dbReference>
<dbReference type="AlphaFoldDB" id="A0A3E2BNN4"/>
<feature type="domain" description="Class II aldolase/adducin N-terminal" evidence="3">
    <location>
        <begin position="14"/>
        <end position="200"/>
    </location>
</feature>
<comment type="caution">
    <text evidence="4">The sequence shown here is derived from an EMBL/GenBank/DDBJ whole genome shotgun (WGS) entry which is preliminary data.</text>
</comment>
<evidence type="ECO:0000256" key="2">
    <source>
        <dbReference type="ARBA" id="ARBA00023239"/>
    </source>
</evidence>
<evidence type="ECO:0000313" key="5">
    <source>
        <dbReference type="Proteomes" id="UP000257323"/>
    </source>
</evidence>
<keyword evidence="1" id="KW-0479">Metal-binding</keyword>
<dbReference type="EMBL" id="QUAH01000003">
    <property type="protein sequence ID" value="RFT16373.1"/>
    <property type="molecule type" value="Genomic_DNA"/>
</dbReference>
<dbReference type="GO" id="GO:0016832">
    <property type="term" value="F:aldehyde-lyase activity"/>
    <property type="evidence" value="ECO:0007669"/>
    <property type="project" value="TreeGrafter"/>
</dbReference>
<dbReference type="InterPro" id="IPR050197">
    <property type="entry name" value="Aldolase_class_II_sugar_metab"/>
</dbReference>
<evidence type="ECO:0000259" key="3">
    <source>
        <dbReference type="SMART" id="SM01007"/>
    </source>
</evidence>
<accession>A0A3E2BNN4</accession>
<dbReference type="Pfam" id="PF00596">
    <property type="entry name" value="Aldolase_II"/>
    <property type="match status" value="1"/>
</dbReference>
<organism evidence="4 5">
    <name type="scientific">Candidatus Saccharicenans subterraneus</name>
    <dbReference type="NCBI Taxonomy" id="2508984"/>
    <lineage>
        <taxon>Bacteria</taxon>
        <taxon>Candidatus Aminicenantota</taxon>
        <taxon>Candidatus Aminicenantia</taxon>
        <taxon>Candidatus Aminicenantales</taxon>
        <taxon>Candidatus Saccharicenantaceae</taxon>
        <taxon>Candidatus Saccharicenans</taxon>
    </lineage>
</organism>
<dbReference type="InterPro" id="IPR001303">
    <property type="entry name" value="Aldolase_II/adducin_N"/>
</dbReference>
<dbReference type="GO" id="GO:0046872">
    <property type="term" value="F:metal ion binding"/>
    <property type="evidence" value="ECO:0007669"/>
    <property type="project" value="UniProtKB-KW"/>
</dbReference>
<sequence length="462" mass="52259">MAPRKWQTSEEVFRLFRSIGRASLLYDIQDSHSGNMAMRWRNEAGEEMVVITATGSQKGDLEPNHLCYLSTAETDFGYYKASSETDIHVRILSIPGVQASMHAHCKEVVMATLDDRPAPKTPPPFVPVDPLAFYHLGPEIPVDWFAVPSGSPEMAKTIPTRLAEHPLTIIYGHGAMTRGRSLKEAFYNLCLANNAGYIVRLLERQTALKEVSRLEKPEVRVRIFEHQDEFLEKLRGEIRSAPERHFHFRPAPYNVEIDGRCDFPEEEEILKEFRKAGNRIFESRLSPFHTGSMSVRGVDYLLYAPQASMPYEVGGALLKPPLAPQPGDDRELELHKKIYAGSDFQTIMHCYVPEAEAHAHYVYPGENQPLTRIIPVDAEGSFMYLAIPVVGPEVSDDELIRLLHDYKMVVVRGGGVWAVGSQSLSEVLHHPSSLREICLYRIAAIERGLDLRSMEPEKGRRW</sequence>
<dbReference type="InterPro" id="IPR036409">
    <property type="entry name" value="Aldolase_II/adducin_N_sf"/>
</dbReference>
<proteinExistence type="predicted"/>
<keyword evidence="2" id="KW-0456">Lyase</keyword>
<protein>
    <submittedName>
        <fullName evidence="4">L-fuculose phosphate aldolase</fullName>
    </submittedName>
</protein>
<dbReference type="GO" id="GO:0005829">
    <property type="term" value="C:cytosol"/>
    <property type="evidence" value="ECO:0007669"/>
    <property type="project" value="TreeGrafter"/>
</dbReference>
<evidence type="ECO:0000313" key="4">
    <source>
        <dbReference type="EMBL" id="RFT16373.1"/>
    </source>
</evidence>
<dbReference type="SUPFAM" id="SSF53639">
    <property type="entry name" value="AraD/HMP-PK domain-like"/>
    <property type="match status" value="2"/>
</dbReference>
<gene>
    <name evidence="4" type="ORF">OP8BY_1551</name>
</gene>
<dbReference type="GO" id="GO:0019323">
    <property type="term" value="P:pentose catabolic process"/>
    <property type="evidence" value="ECO:0007669"/>
    <property type="project" value="TreeGrafter"/>
</dbReference>
<evidence type="ECO:0000256" key="1">
    <source>
        <dbReference type="ARBA" id="ARBA00022723"/>
    </source>
</evidence>
<dbReference type="PANTHER" id="PTHR22789">
    <property type="entry name" value="FUCULOSE PHOSPHATE ALDOLASE"/>
    <property type="match status" value="1"/>
</dbReference>